<protein>
    <submittedName>
        <fullName evidence="2 3">Uncharacterized protein</fullName>
    </submittedName>
</protein>
<dbReference type="AlphaFoldDB" id="A0A072VFK7"/>
<dbReference type="Proteomes" id="UP000002051">
    <property type="component" value="Unassembled WGS sequence"/>
</dbReference>
<dbReference type="HOGENOM" id="CLU_2593317_0_0_1"/>
<reference evidence="3" key="3">
    <citation type="submission" date="2015-04" db="UniProtKB">
        <authorList>
            <consortium name="EnsemblPlants"/>
        </authorList>
    </citation>
    <scope>IDENTIFICATION</scope>
    <source>
        <strain evidence="3">cv. Jemalong A17</strain>
    </source>
</reference>
<feature type="compositionally biased region" description="Low complexity" evidence="1">
    <location>
        <begin position="48"/>
        <end position="58"/>
    </location>
</feature>
<feature type="compositionally biased region" description="Basic residues" evidence="1">
    <location>
        <begin position="30"/>
        <end position="47"/>
    </location>
</feature>
<name>A0A072VFK7_MEDTR</name>
<evidence type="ECO:0000256" key="1">
    <source>
        <dbReference type="SAM" id="MobiDB-lite"/>
    </source>
</evidence>
<evidence type="ECO:0000313" key="3">
    <source>
        <dbReference type="EnsemblPlants" id="KEH40238"/>
    </source>
</evidence>
<evidence type="ECO:0000313" key="4">
    <source>
        <dbReference type="Proteomes" id="UP000002051"/>
    </source>
</evidence>
<sequence length="80" mass="8997">MFLGAVPYVPCINPNIIVSYTSKGNQTKQNKTKRTKRENKLNHHRRSSSSPLESSISSSTPSFIIITVPECQNHFAVENH</sequence>
<organism evidence="2 4">
    <name type="scientific">Medicago truncatula</name>
    <name type="common">Barrel medic</name>
    <name type="synonym">Medicago tribuloides</name>
    <dbReference type="NCBI Taxonomy" id="3880"/>
    <lineage>
        <taxon>Eukaryota</taxon>
        <taxon>Viridiplantae</taxon>
        <taxon>Streptophyta</taxon>
        <taxon>Embryophyta</taxon>
        <taxon>Tracheophyta</taxon>
        <taxon>Spermatophyta</taxon>
        <taxon>Magnoliopsida</taxon>
        <taxon>eudicotyledons</taxon>
        <taxon>Gunneridae</taxon>
        <taxon>Pentapetalae</taxon>
        <taxon>rosids</taxon>
        <taxon>fabids</taxon>
        <taxon>Fabales</taxon>
        <taxon>Fabaceae</taxon>
        <taxon>Papilionoideae</taxon>
        <taxon>50 kb inversion clade</taxon>
        <taxon>NPAAA clade</taxon>
        <taxon>Hologalegina</taxon>
        <taxon>IRL clade</taxon>
        <taxon>Trifolieae</taxon>
        <taxon>Medicago</taxon>
    </lineage>
</organism>
<evidence type="ECO:0000313" key="2">
    <source>
        <dbReference type="EMBL" id="KEH40238.1"/>
    </source>
</evidence>
<feature type="region of interest" description="Disordered" evidence="1">
    <location>
        <begin position="22"/>
        <end position="58"/>
    </location>
</feature>
<dbReference type="EMBL" id="CM001217">
    <property type="protein sequence ID" value="KEH40238.1"/>
    <property type="molecule type" value="Genomic_DNA"/>
</dbReference>
<accession>A0A072VFK7</accession>
<dbReference type="EnsemblPlants" id="KEH40238">
    <property type="protein sequence ID" value="KEH40238"/>
    <property type="gene ID" value="MTR_1g026072"/>
</dbReference>
<reference evidence="2 4" key="1">
    <citation type="journal article" date="2011" name="Nature">
        <title>The Medicago genome provides insight into the evolution of rhizobial symbioses.</title>
        <authorList>
            <person name="Young N.D."/>
            <person name="Debelle F."/>
            <person name="Oldroyd G.E."/>
            <person name="Geurts R."/>
            <person name="Cannon S.B."/>
            <person name="Udvardi M.K."/>
            <person name="Benedito V.A."/>
            <person name="Mayer K.F."/>
            <person name="Gouzy J."/>
            <person name="Schoof H."/>
            <person name="Van de Peer Y."/>
            <person name="Proost S."/>
            <person name="Cook D.R."/>
            <person name="Meyers B.C."/>
            <person name="Spannagl M."/>
            <person name="Cheung F."/>
            <person name="De Mita S."/>
            <person name="Krishnakumar V."/>
            <person name="Gundlach H."/>
            <person name="Zhou S."/>
            <person name="Mudge J."/>
            <person name="Bharti A.K."/>
            <person name="Murray J.D."/>
            <person name="Naoumkina M.A."/>
            <person name="Rosen B."/>
            <person name="Silverstein K.A."/>
            <person name="Tang H."/>
            <person name="Rombauts S."/>
            <person name="Zhao P.X."/>
            <person name="Zhou P."/>
            <person name="Barbe V."/>
            <person name="Bardou P."/>
            <person name="Bechner M."/>
            <person name="Bellec A."/>
            <person name="Berger A."/>
            <person name="Berges H."/>
            <person name="Bidwell S."/>
            <person name="Bisseling T."/>
            <person name="Choisne N."/>
            <person name="Couloux A."/>
            <person name="Denny R."/>
            <person name="Deshpande S."/>
            <person name="Dai X."/>
            <person name="Doyle J.J."/>
            <person name="Dudez A.M."/>
            <person name="Farmer A.D."/>
            <person name="Fouteau S."/>
            <person name="Franken C."/>
            <person name="Gibelin C."/>
            <person name="Gish J."/>
            <person name="Goldstein S."/>
            <person name="Gonzalez A.J."/>
            <person name="Green P.J."/>
            <person name="Hallab A."/>
            <person name="Hartog M."/>
            <person name="Hua A."/>
            <person name="Humphray S.J."/>
            <person name="Jeong D.H."/>
            <person name="Jing Y."/>
            <person name="Jocker A."/>
            <person name="Kenton S.M."/>
            <person name="Kim D.J."/>
            <person name="Klee K."/>
            <person name="Lai H."/>
            <person name="Lang C."/>
            <person name="Lin S."/>
            <person name="Macmil S.L."/>
            <person name="Magdelenat G."/>
            <person name="Matthews L."/>
            <person name="McCorrison J."/>
            <person name="Monaghan E.L."/>
            <person name="Mun J.H."/>
            <person name="Najar F.Z."/>
            <person name="Nicholson C."/>
            <person name="Noirot C."/>
            <person name="O'Bleness M."/>
            <person name="Paule C.R."/>
            <person name="Poulain J."/>
            <person name="Prion F."/>
            <person name="Qin B."/>
            <person name="Qu C."/>
            <person name="Retzel E.F."/>
            <person name="Riddle C."/>
            <person name="Sallet E."/>
            <person name="Samain S."/>
            <person name="Samson N."/>
            <person name="Sanders I."/>
            <person name="Saurat O."/>
            <person name="Scarpelli C."/>
            <person name="Schiex T."/>
            <person name="Segurens B."/>
            <person name="Severin A.J."/>
            <person name="Sherrier D.J."/>
            <person name="Shi R."/>
            <person name="Sims S."/>
            <person name="Singer S.R."/>
            <person name="Sinharoy S."/>
            <person name="Sterck L."/>
            <person name="Viollet A."/>
            <person name="Wang B.B."/>
            <person name="Wang K."/>
            <person name="Wang M."/>
            <person name="Wang X."/>
            <person name="Warfsmann J."/>
            <person name="Weissenbach J."/>
            <person name="White D.D."/>
            <person name="White J.D."/>
            <person name="Wiley G.B."/>
            <person name="Wincker P."/>
            <person name="Xing Y."/>
            <person name="Yang L."/>
            <person name="Yao Z."/>
            <person name="Ying F."/>
            <person name="Zhai J."/>
            <person name="Zhou L."/>
            <person name="Zuber A."/>
            <person name="Denarie J."/>
            <person name="Dixon R.A."/>
            <person name="May G.D."/>
            <person name="Schwartz D.C."/>
            <person name="Rogers J."/>
            <person name="Quetier F."/>
            <person name="Town C.D."/>
            <person name="Roe B.A."/>
        </authorList>
    </citation>
    <scope>NUCLEOTIDE SEQUENCE [LARGE SCALE GENOMIC DNA]</scope>
    <source>
        <strain evidence="2">A17</strain>
        <strain evidence="3 4">cv. Jemalong A17</strain>
    </source>
</reference>
<keyword evidence="4" id="KW-1185">Reference proteome</keyword>
<proteinExistence type="predicted"/>
<gene>
    <name evidence="2" type="ordered locus">MTR_1g026072</name>
</gene>
<reference evidence="2 4" key="2">
    <citation type="journal article" date="2014" name="BMC Genomics">
        <title>An improved genome release (version Mt4.0) for the model legume Medicago truncatula.</title>
        <authorList>
            <person name="Tang H."/>
            <person name="Krishnakumar V."/>
            <person name="Bidwell S."/>
            <person name="Rosen B."/>
            <person name="Chan A."/>
            <person name="Zhou S."/>
            <person name="Gentzbittel L."/>
            <person name="Childs K.L."/>
            <person name="Yandell M."/>
            <person name="Gundlach H."/>
            <person name="Mayer K.F."/>
            <person name="Schwartz D.C."/>
            <person name="Town C.D."/>
        </authorList>
    </citation>
    <scope>GENOME REANNOTATION</scope>
    <source>
        <strain evidence="2">A17</strain>
        <strain evidence="3 4">cv. Jemalong A17</strain>
    </source>
</reference>